<proteinExistence type="predicted"/>
<dbReference type="Proteomes" id="UP000076501">
    <property type="component" value="Unassembled WGS sequence"/>
</dbReference>
<protein>
    <submittedName>
        <fullName evidence="1">Uncharacterized protein</fullName>
    </submittedName>
</protein>
<dbReference type="PATRIC" id="fig|1396.539.peg.4851"/>
<name>A0A161T5G3_BACCE</name>
<accession>A0A161T5G3</accession>
<dbReference type="AlphaFoldDB" id="A0A161T5G3"/>
<dbReference type="RefSeq" id="WP_162532044.1">
    <property type="nucleotide sequence ID" value="NZ_JAEHBS010000032.1"/>
</dbReference>
<comment type="caution">
    <text evidence="1">The sequence shown here is derived from an EMBL/GenBank/DDBJ whole genome shotgun (WGS) entry which is preliminary data.</text>
</comment>
<dbReference type="EMBL" id="LJKA01000045">
    <property type="protein sequence ID" value="KZD34038.1"/>
    <property type="molecule type" value="Genomic_DNA"/>
</dbReference>
<gene>
    <name evidence="1" type="ORF">B4082_3163</name>
</gene>
<organism evidence="1 2">
    <name type="scientific">Bacillus cereus</name>
    <dbReference type="NCBI Taxonomy" id="1396"/>
    <lineage>
        <taxon>Bacteria</taxon>
        <taxon>Bacillati</taxon>
        <taxon>Bacillota</taxon>
        <taxon>Bacilli</taxon>
        <taxon>Bacillales</taxon>
        <taxon>Bacillaceae</taxon>
        <taxon>Bacillus</taxon>
        <taxon>Bacillus cereus group</taxon>
    </lineage>
</organism>
<reference evidence="1 2" key="1">
    <citation type="submission" date="2015-09" db="EMBL/GenBank/DDBJ databases">
        <title>Bacillus cereus food isolates.</title>
        <authorList>
            <person name="Boekhorst J."/>
        </authorList>
    </citation>
    <scope>NUCLEOTIDE SEQUENCE [LARGE SCALE GENOMIC DNA]</scope>
    <source>
        <strain evidence="1 2">B4082</strain>
    </source>
</reference>
<sequence length="58" mass="6799">MLLTLGAYVYEIMDYGTPGEFSKEAWPKTKKTAKQATIDHFKAETDFFYCKHFRRLSS</sequence>
<evidence type="ECO:0000313" key="1">
    <source>
        <dbReference type="EMBL" id="KZD34038.1"/>
    </source>
</evidence>
<evidence type="ECO:0000313" key="2">
    <source>
        <dbReference type="Proteomes" id="UP000076501"/>
    </source>
</evidence>